<dbReference type="EMBL" id="UINC01210429">
    <property type="protein sequence ID" value="SVE33879.1"/>
    <property type="molecule type" value="Genomic_DNA"/>
</dbReference>
<gene>
    <name evidence="1" type="ORF">METZ01_LOCUS486733</name>
</gene>
<dbReference type="InterPro" id="IPR011330">
    <property type="entry name" value="Glyco_hydro/deAcase_b/a-brl"/>
</dbReference>
<dbReference type="SUPFAM" id="SSF88713">
    <property type="entry name" value="Glycoside hydrolase/deacetylase"/>
    <property type="match status" value="1"/>
</dbReference>
<sequence length="75" mass="9028">MDNKKVTIIKYHYVRDLVNSEYPNIKGREVYEFIEQIKYFMKYYNIISMDTFLNSIKNTTLLPSKSILLTFDDGY</sequence>
<dbReference type="AlphaFoldDB" id="A0A383CP75"/>
<name>A0A383CP75_9ZZZZ</name>
<feature type="non-terminal residue" evidence="1">
    <location>
        <position position="75"/>
    </location>
</feature>
<proteinExistence type="predicted"/>
<evidence type="ECO:0008006" key="2">
    <source>
        <dbReference type="Google" id="ProtNLM"/>
    </source>
</evidence>
<organism evidence="1">
    <name type="scientific">marine metagenome</name>
    <dbReference type="NCBI Taxonomy" id="408172"/>
    <lineage>
        <taxon>unclassified sequences</taxon>
        <taxon>metagenomes</taxon>
        <taxon>ecological metagenomes</taxon>
    </lineage>
</organism>
<evidence type="ECO:0000313" key="1">
    <source>
        <dbReference type="EMBL" id="SVE33879.1"/>
    </source>
</evidence>
<dbReference type="GO" id="GO:0005975">
    <property type="term" value="P:carbohydrate metabolic process"/>
    <property type="evidence" value="ECO:0007669"/>
    <property type="project" value="InterPro"/>
</dbReference>
<dbReference type="Gene3D" id="3.20.20.370">
    <property type="entry name" value="Glycoside hydrolase/deacetylase"/>
    <property type="match status" value="1"/>
</dbReference>
<accession>A0A383CP75</accession>
<reference evidence="1" key="1">
    <citation type="submission" date="2018-05" db="EMBL/GenBank/DDBJ databases">
        <authorList>
            <person name="Lanie J.A."/>
            <person name="Ng W.-L."/>
            <person name="Kazmierczak K.M."/>
            <person name="Andrzejewski T.M."/>
            <person name="Davidsen T.M."/>
            <person name="Wayne K.J."/>
            <person name="Tettelin H."/>
            <person name="Glass J.I."/>
            <person name="Rusch D."/>
            <person name="Podicherti R."/>
            <person name="Tsui H.-C.T."/>
            <person name="Winkler M.E."/>
        </authorList>
    </citation>
    <scope>NUCLEOTIDE SEQUENCE</scope>
</reference>
<protein>
    <recommendedName>
        <fullName evidence="2">NodB homology domain-containing protein</fullName>
    </recommendedName>
</protein>